<dbReference type="SUPFAM" id="SSF53756">
    <property type="entry name" value="UDP-Glycosyltransferase/glycogen phosphorylase"/>
    <property type="match status" value="1"/>
</dbReference>
<comment type="caution">
    <text evidence="6">The sequence shown here is derived from an EMBL/GenBank/DDBJ whole genome shotgun (WGS) entry which is preliminary data.</text>
</comment>
<reference evidence="6 7" key="1">
    <citation type="submission" date="2020-10" db="EMBL/GenBank/DDBJ databases">
        <title>The Coptis chinensis genome and diversification of protoberbering-type alkaloids.</title>
        <authorList>
            <person name="Wang B."/>
            <person name="Shu S."/>
            <person name="Song C."/>
            <person name="Liu Y."/>
        </authorList>
    </citation>
    <scope>NUCLEOTIDE SEQUENCE [LARGE SCALE GENOMIC DNA]</scope>
    <source>
        <strain evidence="6">HL-2020</strain>
        <tissue evidence="6">Leaf</tissue>
    </source>
</reference>
<evidence type="ECO:0000313" key="7">
    <source>
        <dbReference type="Proteomes" id="UP000631114"/>
    </source>
</evidence>
<dbReference type="FunFam" id="3.40.50.2000:FF:000056">
    <property type="entry name" value="Glycosyltransferase"/>
    <property type="match status" value="1"/>
</dbReference>
<evidence type="ECO:0000256" key="3">
    <source>
        <dbReference type="ARBA" id="ARBA00022679"/>
    </source>
</evidence>
<dbReference type="PROSITE" id="PS00375">
    <property type="entry name" value="UDPGT"/>
    <property type="match status" value="1"/>
</dbReference>
<keyword evidence="2 4" id="KW-0328">Glycosyltransferase</keyword>
<evidence type="ECO:0000256" key="4">
    <source>
        <dbReference type="RuleBase" id="RU003718"/>
    </source>
</evidence>
<proteinExistence type="inferred from homology"/>
<dbReference type="Proteomes" id="UP000631114">
    <property type="component" value="Unassembled WGS sequence"/>
</dbReference>
<dbReference type="Pfam" id="PF00201">
    <property type="entry name" value="UDPGT"/>
    <property type="match status" value="1"/>
</dbReference>
<organism evidence="6 7">
    <name type="scientific">Coptis chinensis</name>
    <dbReference type="NCBI Taxonomy" id="261450"/>
    <lineage>
        <taxon>Eukaryota</taxon>
        <taxon>Viridiplantae</taxon>
        <taxon>Streptophyta</taxon>
        <taxon>Embryophyta</taxon>
        <taxon>Tracheophyta</taxon>
        <taxon>Spermatophyta</taxon>
        <taxon>Magnoliopsida</taxon>
        <taxon>Ranunculales</taxon>
        <taxon>Ranunculaceae</taxon>
        <taxon>Coptidoideae</taxon>
        <taxon>Coptis</taxon>
    </lineage>
</organism>
<dbReference type="Gene3D" id="3.40.50.2000">
    <property type="entry name" value="Glycogen Phosphorylase B"/>
    <property type="match status" value="2"/>
</dbReference>
<evidence type="ECO:0000256" key="1">
    <source>
        <dbReference type="ARBA" id="ARBA00009995"/>
    </source>
</evidence>
<dbReference type="PANTHER" id="PTHR48046">
    <property type="entry name" value="UDP-GLYCOSYLTRANSFERASE 72E1"/>
    <property type="match status" value="1"/>
</dbReference>
<dbReference type="AlphaFoldDB" id="A0A835M5R9"/>
<dbReference type="CDD" id="cd03784">
    <property type="entry name" value="GT1_Gtf-like"/>
    <property type="match status" value="1"/>
</dbReference>
<sequence>MQLIMESSKPHVAIISSPGMGHVIPCLELAKCLVSYHDVEVSFFVPSTEASVQQTQLLESLVVPEDLHIIKLPPVDISNIVPINNEIVARLTLIVQESLPDVRSEILKSPRPPTVLISDMFSTHAFEIADDFKMAKYLFCTFSATVLAYMMYTPKLAQETNIDSQEIPESLNVPGCKPVLVQDLGGRDRLFHLNGGKVQSVFGHIYNYAKASAILVNTFEDLEPQTLQGLSDDNVRWTIPMPPLYPVGPIIKSAESPSIGKSDYYLAWLDNQPSGSVLFISFGSGGTLSADQTNELALGLELSKQRFLWVVRPPQDFTPAAYISAVGGVNDPSEYLPDGFLTRTSGIGLVIPNWVSQIDVLNHGSIGAFLSHCGWNSILESLVNGVPLLTWPLYAEQHWNAMMLTQDFGVAVQLAKASEEGVVGRERIERAVRLVMEEEEGKVLRNRAKELKSSAIKTMGKDGSSYGSLSKLVKKWNEISCPCKP</sequence>
<comment type="similarity">
    <text evidence="1 4">Belongs to the UDP-glycosyltransferase family.</text>
</comment>
<dbReference type="GO" id="GO:0008194">
    <property type="term" value="F:UDP-glycosyltransferase activity"/>
    <property type="evidence" value="ECO:0007669"/>
    <property type="project" value="InterPro"/>
</dbReference>
<evidence type="ECO:0000313" key="6">
    <source>
        <dbReference type="EMBL" id="KAF9620260.1"/>
    </source>
</evidence>
<dbReference type="PANTHER" id="PTHR48046:SF1">
    <property type="entry name" value="GLYCOSYLTRANSFERASE-RELATED"/>
    <property type="match status" value="1"/>
</dbReference>
<accession>A0A835M5R9</accession>
<dbReference type="InterPro" id="IPR035595">
    <property type="entry name" value="UDP_glycos_trans_CS"/>
</dbReference>
<keyword evidence="3 4" id="KW-0808">Transferase</keyword>
<evidence type="ECO:0000256" key="5">
    <source>
        <dbReference type="RuleBase" id="RU362057"/>
    </source>
</evidence>
<evidence type="ECO:0000256" key="2">
    <source>
        <dbReference type="ARBA" id="ARBA00022676"/>
    </source>
</evidence>
<dbReference type="EC" id="2.4.1.-" evidence="5"/>
<keyword evidence="7" id="KW-1185">Reference proteome</keyword>
<gene>
    <name evidence="6" type="ORF">IFM89_010995</name>
</gene>
<protein>
    <recommendedName>
        <fullName evidence="5">Glycosyltransferase</fullName>
        <ecNumber evidence="5">2.4.1.-</ecNumber>
    </recommendedName>
</protein>
<dbReference type="InterPro" id="IPR002213">
    <property type="entry name" value="UDP_glucos_trans"/>
</dbReference>
<dbReference type="EMBL" id="JADFTS010000002">
    <property type="protein sequence ID" value="KAF9620260.1"/>
    <property type="molecule type" value="Genomic_DNA"/>
</dbReference>
<name>A0A835M5R9_9MAGN</name>
<dbReference type="OrthoDB" id="5835829at2759"/>